<organism evidence="1">
    <name type="scientific">marine sediment metagenome</name>
    <dbReference type="NCBI Taxonomy" id="412755"/>
    <lineage>
        <taxon>unclassified sequences</taxon>
        <taxon>metagenomes</taxon>
        <taxon>ecological metagenomes</taxon>
    </lineage>
</organism>
<sequence length="131" mass="15227">VLLKKNEGKCPTCGFAEFQVVAITKFGDYYLKEKDKYYQRYENEGVEIIPAANLPKDKDGKRHEPEGIISEGHIHNQSMRKMIKLFLACLWLVWREAEGLPMTKPYPIDKLGHNSFIIPWEMIDKKASIEK</sequence>
<proteinExistence type="predicted"/>
<name>X1G9G8_9ZZZZ</name>
<feature type="non-terminal residue" evidence="1">
    <location>
        <position position="1"/>
    </location>
</feature>
<reference evidence="1" key="1">
    <citation type="journal article" date="2014" name="Front. Microbiol.">
        <title>High frequency of phylogenetically diverse reductive dehalogenase-homologous genes in deep subseafloor sedimentary metagenomes.</title>
        <authorList>
            <person name="Kawai M."/>
            <person name="Futagami T."/>
            <person name="Toyoda A."/>
            <person name="Takaki Y."/>
            <person name="Nishi S."/>
            <person name="Hori S."/>
            <person name="Arai W."/>
            <person name="Tsubouchi T."/>
            <person name="Morono Y."/>
            <person name="Uchiyama I."/>
            <person name="Ito T."/>
            <person name="Fujiyama A."/>
            <person name="Inagaki F."/>
            <person name="Takami H."/>
        </authorList>
    </citation>
    <scope>NUCLEOTIDE SEQUENCE</scope>
    <source>
        <strain evidence="1">Expedition CK06-06</strain>
    </source>
</reference>
<dbReference type="EMBL" id="BARU01005564">
    <property type="protein sequence ID" value="GAH38224.1"/>
    <property type="molecule type" value="Genomic_DNA"/>
</dbReference>
<gene>
    <name evidence="1" type="ORF">S03H2_10865</name>
</gene>
<accession>X1G9G8</accession>
<protein>
    <submittedName>
        <fullName evidence="1">Uncharacterized protein</fullName>
    </submittedName>
</protein>
<evidence type="ECO:0000313" key="1">
    <source>
        <dbReference type="EMBL" id="GAH38224.1"/>
    </source>
</evidence>
<dbReference type="AlphaFoldDB" id="X1G9G8"/>
<comment type="caution">
    <text evidence="1">The sequence shown here is derived from an EMBL/GenBank/DDBJ whole genome shotgun (WGS) entry which is preliminary data.</text>
</comment>